<dbReference type="SUPFAM" id="SSF50249">
    <property type="entry name" value="Nucleic acid-binding proteins"/>
    <property type="match status" value="1"/>
</dbReference>
<reference evidence="1 2" key="1">
    <citation type="submission" date="2019-01" db="EMBL/GenBank/DDBJ databases">
        <title>Sequencing of cultivated peanut Arachis hypogaea provides insights into genome evolution and oil improvement.</title>
        <authorList>
            <person name="Chen X."/>
        </authorList>
    </citation>
    <scope>NUCLEOTIDE SEQUENCE [LARGE SCALE GENOMIC DNA]</scope>
    <source>
        <strain evidence="2">cv. Fuhuasheng</strain>
        <tissue evidence="1">Leaves</tissue>
    </source>
</reference>
<dbReference type="Proteomes" id="UP000289738">
    <property type="component" value="Chromosome B09"/>
</dbReference>
<comment type="caution">
    <text evidence="1">The sequence shown here is derived from an EMBL/GenBank/DDBJ whole genome shotgun (WGS) entry which is preliminary data.</text>
</comment>
<evidence type="ECO:0000313" key="2">
    <source>
        <dbReference type="Proteomes" id="UP000289738"/>
    </source>
</evidence>
<sequence>MSLTIDALGKISPWKEAWSIEAKILTIWEDASIVNENMQKLLHMVLMDKQVNVSASTIIPNPGLSLTSMDQILQKRIDYEYLIDINSLKKYLRPPVVILQSFKIKVNGGEELSMLHTCRYGIASHHFSRLCSNEVGDLVSDRQFFVVGKIKEIVEDPECYRIKMLVEDGTSCGMFVLLDSAATKLLGRTCSDVFLLLEDEMDRIEHQHCPQFFHQLIGKEIIFKVQAKRISTQGYCGTFKVINVISDARFFNKLQADQCIKDHICFLIGEIIDVLKHHKWWYYYCLCDAPVCHVGNVFYCYLCRVECVDAIRRYRIKIIIFHSNGSNIFILQGDESTNDYTVPNSIISQLINKKIVFIVDPRPVGYELNTSLHIVRAICDDIDIVKFLEDSTHDNQQQTVNHDFHARILSSQGQFIWELSASHY</sequence>
<gene>
    <name evidence="1" type="ORF">Ahy_B09g095798</name>
</gene>
<dbReference type="InterPro" id="IPR012340">
    <property type="entry name" value="NA-bd_OB-fold"/>
</dbReference>
<accession>A0A444XHE5</accession>
<evidence type="ECO:0008006" key="3">
    <source>
        <dbReference type="Google" id="ProtNLM"/>
    </source>
</evidence>
<protein>
    <recommendedName>
        <fullName evidence="3">DUF223 domain-containing protein</fullName>
    </recommendedName>
</protein>
<dbReference type="EMBL" id="SDMP01000019">
    <property type="protein sequence ID" value="RYQ88830.1"/>
    <property type="molecule type" value="Genomic_DNA"/>
</dbReference>
<organism evidence="1 2">
    <name type="scientific">Arachis hypogaea</name>
    <name type="common">Peanut</name>
    <dbReference type="NCBI Taxonomy" id="3818"/>
    <lineage>
        <taxon>Eukaryota</taxon>
        <taxon>Viridiplantae</taxon>
        <taxon>Streptophyta</taxon>
        <taxon>Embryophyta</taxon>
        <taxon>Tracheophyta</taxon>
        <taxon>Spermatophyta</taxon>
        <taxon>Magnoliopsida</taxon>
        <taxon>eudicotyledons</taxon>
        <taxon>Gunneridae</taxon>
        <taxon>Pentapetalae</taxon>
        <taxon>rosids</taxon>
        <taxon>fabids</taxon>
        <taxon>Fabales</taxon>
        <taxon>Fabaceae</taxon>
        <taxon>Papilionoideae</taxon>
        <taxon>50 kb inversion clade</taxon>
        <taxon>dalbergioids sensu lato</taxon>
        <taxon>Dalbergieae</taxon>
        <taxon>Pterocarpus clade</taxon>
        <taxon>Arachis</taxon>
    </lineage>
</organism>
<name>A0A444XHE5_ARAHY</name>
<keyword evidence="2" id="KW-1185">Reference proteome</keyword>
<dbReference type="Gene3D" id="2.40.50.140">
    <property type="entry name" value="Nucleic acid-binding proteins"/>
    <property type="match status" value="1"/>
</dbReference>
<dbReference type="AlphaFoldDB" id="A0A444XHE5"/>
<evidence type="ECO:0000313" key="1">
    <source>
        <dbReference type="EMBL" id="RYQ88830.1"/>
    </source>
</evidence>
<proteinExistence type="predicted"/>